<evidence type="ECO:0000313" key="3">
    <source>
        <dbReference type="Proteomes" id="UP000261340"/>
    </source>
</evidence>
<reference evidence="2" key="1">
    <citation type="submission" date="2025-08" db="UniProtKB">
        <authorList>
            <consortium name="Ensembl"/>
        </authorList>
    </citation>
    <scope>IDENTIFICATION</scope>
</reference>
<sequence>MAVFGASAMCKNGPHYYRYWLLLLFALSVSLQKCSSGFYREWAGPNRGQCVPCSCNGLSNECDERTGHCVVAEGCRSVLAETAAAEQQL</sequence>
<dbReference type="GeneTree" id="ENSGT00990000209169"/>
<keyword evidence="1" id="KW-0732">Signal</keyword>
<dbReference type="Proteomes" id="UP000261340">
    <property type="component" value="Unplaced"/>
</dbReference>
<dbReference type="Ensembl" id="ENSACIT00000016796.1">
    <property type="protein sequence ID" value="ENSACIP00000016362.1"/>
    <property type="gene ID" value="ENSACIG00000012744.1"/>
</dbReference>
<feature type="chain" id="PRO_5018736305" description="TNFR-Cys domain-containing protein" evidence="1">
    <location>
        <begin position="37"/>
        <end position="89"/>
    </location>
</feature>
<protein>
    <recommendedName>
        <fullName evidence="4">TNFR-Cys domain-containing protein</fullName>
    </recommendedName>
</protein>
<reference evidence="2" key="2">
    <citation type="submission" date="2025-09" db="UniProtKB">
        <authorList>
            <consortium name="Ensembl"/>
        </authorList>
    </citation>
    <scope>IDENTIFICATION</scope>
</reference>
<feature type="signal peptide" evidence="1">
    <location>
        <begin position="1"/>
        <end position="36"/>
    </location>
</feature>
<evidence type="ECO:0000256" key="1">
    <source>
        <dbReference type="SAM" id="SignalP"/>
    </source>
</evidence>
<dbReference type="AlphaFoldDB" id="A0A3Q0S0R7"/>
<name>A0A3Q0S0R7_AMPCI</name>
<keyword evidence="3" id="KW-1185">Reference proteome</keyword>
<evidence type="ECO:0008006" key="4">
    <source>
        <dbReference type="Google" id="ProtNLM"/>
    </source>
</evidence>
<evidence type="ECO:0000313" key="2">
    <source>
        <dbReference type="Ensembl" id="ENSACIP00000016362.1"/>
    </source>
</evidence>
<accession>A0A3Q0S0R7</accession>
<organism evidence="2 3">
    <name type="scientific">Amphilophus citrinellus</name>
    <name type="common">Midas cichlid</name>
    <name type="synonym">Cichlasoma citrinellum</name>
    <dbReference type="NCBI Taxonomy" id="61819"/>
    <lineage>
        <taxon>Eukaryota</taxon>
        <taxon>Metazoa</taxon>
        <taxon>Chordata</taxon>
        <taxon>Craniata</taxon>
        <taxon>Vertebrata</taxon>
        <taxon>Euteleostomi</taxon>
        <taxon>Actinopterygii</taxon>
        <taxon>Neopterygii</taxon>
        <taxon>Teleostei</taxon>
        <taxon>Neoteleostei</taxon>
        <taxon>Acanthomorphata</taxon>
        <taxon>Ovalentaria</taxon>
        <taxon>Cichlomorphae</taxon>
        <taxon>Cichliformes</taxon>
        <taxon>Cichlidae</taxon>
        <taxon>New World cichlids</taxon>
        <taxon>Cichlasomatinae</taxon>
        <taxon>Heroini</taxon>
        <taxon>Amphilophus</taxon>
    </lineage>
</organism>
<proteinExistence type="predicted"/>
<dbReference type="STRING" id="61819.ENSACIP00000016362"/>